<dbReference type="InterPro" id="IPR026992">
    <property type="entry name" value="DIOX_N"/>
</dbReference>
<evidence type="ECO:0000313" key="4">
    <source>
        <dbReference type="EMBL" id="CEM52653.1"/>
    </source>
</evidence>
<reference evidence="4" key="1">
    <citation type="submission" date="2014-11" db="EMBL/GenBank/DDBJ databases">
        <authorList>
            <person name="Otto D Thomas"/>
            <person name="Naeem Raeece"/>
        </authorList>
    </citation>
    <scope>NUCLEOTIDE SEQUENCE</scope>
</reference>
<evidence type="ECO:0000256" key="2">
    <source>
        <dbReference type="SAM" id="MobiDB-lite"/>
    </source>
</evidence>
<feature type="compositionally biased region" description="Polar residues" evidence="2">
    <location>
        <begin position="391"/>
        <end position="400"/>
    </location>
</feature>
<evidence type="ECO:0000259" key="3">
    <source>
        <dbReference type="PROSITE" id="PS51471"/>
    </source>
</evidence>
<dbReference type="Pfam" id="PF14226">
    <property type="entry name" value="DIOX_N"/>
    <property type="match status" value="1"/>
</dbReference>
<dbReference type="GO" id="GO:0016491">
    <property type="term" value="F:oxidoreductase activity"/>
    <property type="evidence" value="ECO:0007669"/>
    <property type="project" value="UniProtKB-KW"/>
</dbReference>
<comment type="similarity">
    <text evidence="1">Belongs to the iron/ascorbate-dependent oxidoreductase family.</text>
</comment>
<evidence type="ECO:0000256" key="1">
    <source>
        <dbReference type="RuleBase" id="RU003682"/>
    </source>
</evidence>
<dbReference type="PANTHER" id="PTHR47990">
    <property type="entry name" value="2-OXOGLUTARATE (2OG) AND FE(II)-DEPENDENT OXYGENASE SUPERFAMILY PROTEIN-RELATED"/>
    <property type="match status" value="1"/>
</dbReference>
<feature type="region of interest" description="Disordered" evidence="2">
    <location>
        <begin position="189"/>
        <end position="223"/>
    </location>
</feature>
<feature type="compositionally biased region" description="Basic and acidic residues" evidence="2">
    <location>
        <begin position="195"/>
        <end position="216"/>
    </location>
</feature>
<accession>A0A0G4I6L0</accession>
<keyword evidence="1" id="KW-0479">Metal-binding</keyword>
<dbReference type="InterPro" id="IPR044861">
    <property type="entry name" value="IPNS-like_FE2OG_OXY"/>
</dbReference>
<feature type="region of interest" description="Disordered" evidence="2">
    <location>
        <begin position="260"/>
        <end position="303"/>
    </location>
</feature>
<dbReference type="VEuPathDB" id="CryptoDB:Cvel_11423"/>
<feature type="domain" description="Fe2OG dioxygenase" evidence="3">
    <location>
        <begin position="176"/>
        <end position="358"/>
    </location>
</feature>
<feature type="region of interest" description="Disordered" evidence="2">
    <location>
        <begin position="379"/>
        <end position="400"/>
    </location>
</feature>
<dbReference type="Gene3D" id="2.60.120.330">
    <property type="entry name" value="B-lactam Antibiotic, Isopenicillin N Synthase, Chain"/>
    <property type="match status" value="1"/>
</dbReference>
<keyword evidence="1" id="KW-0560">Oxidoreductase</keyword>
<dbReference type="GO" id="GO:0046872">
    <property type="term" value="F:metal ion binding"/>
    <property type="evidence" value="ECO:0007669"/>
    <property type="project" value="UniProtKB-KW"/>
</dbReference>
<keyword evidence="1" id="KW-0408">Iron</keyword>
<dbReference type="InterPro" id="IPR027443">
    <property type="entry name" value="IPNS-like_sf"/>
</dbReference>
<dbReference type="SUPFAM" id="SSF51197">
    <property type="entry name" value="Clavaminate synthase-like"/>
    <property type="match status" value="1"/>
</dbReference>
<dbReference type="PhylomeDB" id="A0A0G4I6L0"/>
<dbReference type="AlphaFoldDB" id="A0A0G4I6L0"/>
<dbReference type="InterPro" id="IPR050231">
    <property type="entry name" value="Iron_ascorbate_oxido_reductase"/>
</dbReference>
<protein>
    <recommendedName>
        <fullName evidence="3">Fe2OG dioxygenase domain-containing protein</fullName>
    </recommendedName>
</protein>
<gene>
    <name evidence="4" type="ORF">Cvel_11423</name>
</gene>
<sequence>MTTTTSSILPSIDLDDESCENLDLLRDTCREIGFFYLRLSPETDLVCQRAAEAARSFFETASDEEKRSIENVQSPAFRGFIRYGAENTGGKADLREQIEIGPDEDITVTPEDQIFNRLRGKNLWPGESSSHSGLKRSIEAFLGTMENLSRRLTRLLSLSLRMEADSLDVSVIGPHPHFQAKAAFYPSVRTQAHRSPVERDSSEEGEKGDAEARGESGEGADMSLGVGAHTDSGFLTLLWQDGPGLQALLPSHRIPPTAGAIGDGQETDGTGSTRVQSDDAGAMGDHQETKRSSSSAMVKKQGGGKWVDVPPVAGSVVVNLGEMLQLATGGLFKATPHRVLPPSPNSRGRVSLPFFWNPSLDQTVTDSLSRQLLLSRHTGNAALSPPPILDQSDSQAESSLVGSVPQVKVGGRGMSPLPGIAANGNERKSYLEAGAEAADIESFAGRKKNRLIAQFGMNAFKSLARSHPEVMKRHHPDLRVCPDGTVVRLN</sequence>
<dbReference type="Pfam" id="PF03171">
    <property type="entry name" value="2OG-FeII_Oxy"/>
    <property type="match status" value="1"/>
</dbReference>
<dbReference type="PROSITE" id="PS51471">
    <property type="entry name" value="FE2OG_OXY"/>
    <property type="match status" value="1"/>
</dbReference>
<dbReference type="EMBL" id="CDMZ01005328">
    <property type="protein sequence ID" value="CEM52653.1"/>
    <property type="molecule type" value="Genomic_DNA"/>
</dbReference>
<dbReference type="InterPro" id="IPR005123">
    <property type="entry name" value="Oxoglu/Fe-dep_dioxygenase_dom"/>
</dbReference>
<name>A0A0G4I6L0_9ALVE</name>
<organism evidence="4">
    <name type="scientific">Chromera velia CCMP2878</name>
    <dbReference type="NCBI Taxonomy" id="1169474"/>
    <lineage>
        <taxon>Eukaryota</taxon>
        <taxon>Sar</taxon>
        <taxon>Alveolata</taxon>
        <taxon>Colpodellida</taxon>
        <taxon>Chromeraceae</taxon>
        <taxon>Chromera</taxon>
    </lineage>
</organism>
<proteinExistence type="inferred from homology"/>